<evidence type="ECO:0000313" key="2">
    <source>
        <dbReference type="Proteomes" id="UP001597169"/>
    </source>
</evidence>
<dbReference type="EMBL" id="JBHTKX010000015">
    <property type="protein sequence ID" value="MFD1131740.1"/>
    <property type="molecule type" value="Genomic_DNA"/>
</dbReference>
<keyword evidence="2" id="KW-1185">Reference proteome</keyword>
<accession>A0ABW3Q048</accession>
<sequence length="362" mass="42534">MENQIKLEFVTAINYLGLDEDDCHVVIDEIEYGTWEEFNQAIYEFEKPHFKNVREKLGLVLELIQSSEQVQYTYPPRTKHEMNGGIKIATRRGARLHEIELFNLYFRFRSHLAGDGIALMYKSPSSQKERIILLPDNTEQRYETEKRYYLDEARDLVFKGHMKSDDQNNLIENLRMLNLHERCAQSLEHEFGHVLNVREFESLNFRPNDEAQIYKWFLESGYMFNIDKRIPLFDKDSAAVKLHILKEALVEDYRISLNMSSERGKFILPNKFCFSGDFQNPDLLEEGVDLMKRMLNNQITSQTRRPASSSDFDSIIAYKQVVARRKKQDWVAGSQSLTEDIIRRDLEELEQSAIKQAAVSRI</sequence>
<dbReference type="RefSeq" id="WP_090727672.1">
    <property type="nucleotide sequence ID" value="NZ_JBHTKX010000015.1"/>
</dbReference>
<reference evidence="2" key="1">
    <citation type="journal article" date="2019" name="Int. J. Syst. Evol. Microbiol.">
        <title>The Global Catalogue of Microorganisms (GCM) 10K type strain sequencing project: providing services to taxonomists for standard genome sequencing and annotation.</title>
        <authorList>
            <consortium name="The Broad Institute Genomics Platform"/>
            <consortium name="The Broad Institute Genome Sequencing Center for Infectious Disease"/>
            <person name="Wu L."/>
            <person name="Ma J."/>
        </authorList>
    </citation>
    <scope>NUCLEOTIDE SEQUENCE [LARGE SCALE GENOMIC DNA]</scope>
    <source>
        <strain evidence="2">CCUG 53519</strain>
    </source>
</reference>
<name>A0ABW3Q048_9BACL</name>
<protein>
    <submittedName>
        <fullName evidence="1">Uncharacterized protein</fullName>
    </submittedName>
</protein>
<organism evidence="1 2">
    <name type="scientific">Paenibacillus provencensis</name>
    <dbReference type="NCBI Taxonomy" id="441151"/>
    <lineage>
        <taxon>Bacteria</taxon>
        <taxon>Bacillati</taxon>
        <taxon>Bacillota</taxon>
        <taxon>Bacilli</taxon>
        <taxon>Bacillales</taxon>
        <taxon>Paenibacillaceae</taxon>
        <taxon>Paenibacillus</taxon>
    </lineage>
</organism>
<proteinExistence type="predicted"/>
<evidence type="ECO:0000313" key="1">
    <source>
        <dbReference type="EMBL" id="MFD1131740.1"/>
    </source>
</evidence>
<comment type="caution">
    <text evidence="1">The sequence shown here is derived from an EMBL/GenBank/DDBJ whole genome shotgun (WGS) entry which is preliminary data.</text>
</comment>
<gene>
    <name evidence="1" type="ORF">ACFQ3J_26910</name>
</gene>
<dbReference type="Proteomes" id="UP001597169">
    <property type="component" value="Unassembled WGS sequence"/>
</dbReference>